<dbReference type="AlphaFoldDB" id="A0A6L5G3E5"/>
<proteinExistence type="predicted"/>
<reference evidence="2 3" key="1">
    <citation type="submission" date="2019-10" db="EMBL/GenBank/DDBJ databases">
        <title>Glycomyces albidus sp. nov., a novel actinomycete isolated from rhizosphere soil of wheat (Triticum aestivum L.).</title>
        <authorList>
            <person name="Qian L."/>
        </authorList>
    </citation>
    <scope>NUCLEOTIDE SEQUENCE [LARGE SCALE GENOMIC DNA]</scope>
    <source>
        <strain evidence="2 3">NEAU-7082</strain>
    </source>
</reference>
<gene>
    <name evidence="2" type="ORF">GFD30_00600</name>
</gene>
<dbReference type="RefSeq" id="WP_153023281.1">
    <property type="nucleotide sequence ID" value="NZ_WIAO01000001.1"/>
</dbReference>
<dbReference type="SUPFAM" id="SSF54593">
    <property type="entry name" value="Glyoxalase/Bleomycin resistance protein/Dihydroxybiphenyl dioxygenase"/>
    <property type="match status" value="1"/>
</dbReference>
<dbReference type="PROSITE" id="PS51819">
    <property type="entry name" value="VOC"/>
    <property type="match status" value="1"/>
</dbReference>
<evidence type="ECO:0000259" key="1">
    <source>
        <dbReference type="PROSITE" id="PS51819"/>
    </source>
</evidence>
<dbReference type="Gene3D" id="3.30.720.120">
    <property type="match status" value="1"/>
</dbReference>
<dbReference type="InterPro" id="IPR029068">
    <property type="entry name" value="Glyas_Bleomycin-R_OHBP_Dase"/>
</dbReference>
<dbReference type="EMBL" id="WIAO01000001">
    <property type="protein sequence ID" value="MQM24081.1"/>
    <property type="molecule type" value="Genomic_DNA"/>
</dbReference>
<sequence>MTTRPDTIPDGYGTVTPWILSEDTAALIDFLKAAFGAEELGRVPGAAPGSIGHAEVRIGTSIVMMFDSPFATSTPAMLRLYVADAEAALQRAVGAGAAVVTPVTDVQAWGDRIARVQDPLGNLYWLQERVEEVDPAQMARRMQDPKYVKAMEQTQIMNAPGLT</sequence>
<accession>A0A6L5G3E5</accession>
<dbReference type="CDD" id="cd07246">
    <property type="entry name" value="VOC_like"/>
    <property type="match status" value="1"/>
</dbReference>
<dbReference type="PANTHER" id="PTHR34109:SF1">
    <property type="entry name" value="VOC DOMAIN-CONTAINING PROTEIN"/>
    <property type="match status" value="1"/>
</dbReference>
<dbReference type="Proteomes" id="UP000477750">
    <property type="component" value="Unassembled WGS sequence"/>
</dbReference>
<evidence type="ECO:0000313" key="2">
    <source>
        <dbReference type="EMBL" id="MQM24081.1"/>
    </source>
</evidence>
<organism evidence="2 3">
    <name type="scientific">Glycomyces albidus</name>
    <dbReference type="NCBI Taxonomy" id="2656774"/>
    <lineage>
        <taxon>Bacteria</taxon>
        <taxon>Bacillati</taxon>
        <taxon>Actinomycetota</taxon>
        <taxon>Actinomycetes</taxon>
        <taxon>Glycomycetales</taxon>
        <taxon>Glycomycetaceae</taxon>
        <taxon>Glycomyces</taxon>
    </lineage>
</organism>
<keyword evidence="3" id="KW-1185">Reference proteome</keyword>
<protein>
    <submittedName>
        <fullName evidence="2">VOC family protein</fullName>
    </submittedName>
</protein>
<dbReference type="InterPro" id="IPR037523">
    <property type="entry name" value="VOC_core"/>
</dbReference>
<comment type="caution">
    <text evidence="2">The sequence shown here is derived from an EMBL/GenBank/DDBJ whole genome shotgun (WGS) entry which is preliminary data.</text>
</comment>
<evidence type="ECO:0000313" key="3">
    <source>
        <dbReference type="Proteomes" id="UP000477750"/>
    </source>
</evidence>
<dbReference type="Pfam" id="PF00903">
    <property type="entry name" value="Glyoxalase"/>
    <property type="match status" value="1"/>
</dbReference>
<dbReference type="InterPro" id="IPR004360">
    <property type="entry name" value="Glyas_Fos-R_dOase_dom"/>
</dbReference>
<dbReference type="PANTHER" id="PTHR34109">
    <property type="entry name" value="BNAUNNG04460D PROTEIN-RELATED"/>
    <property type="match status" value="1"/>
</dbReference>
<feature type="domain" description="VOC" evidence="1">
    <location>
        <begin position="11"/>
        <end position="129"/>
    </location>
</feature>
<dbReference type="Gene3D" id="3.30.720.110">
    <property type="match status" value="1"/>
</dbReference>
<name>A0A6L5G3E5_9ACTN</name>